<dbReference type="Proteomes" id="UP000824118">
    <property type="component" value="Unassembled WGS sequence"/>
</dbReference>
<evidence type="ECO:0000256" key="1">
    <source>
        <dbReference type="SAM" id="Phobius"/>
    </source>
</evidence>
<keyword evidence="1" id="KW-0472">Membrane</keyword>
<name>A0A9D1LX48_9FIRM</name>
<feature type="transmembrane region" description="Helical" evidence="1">
    <location>
        <begin position="99"/>
        <end position="118"/>
    </location>
</feature>
<dbReference type="InterPro" id="IPR012429">
    <property type="entry name" value="HGSNAT_cat"/>
</dbReference>
<dbReference type="Pfam" id="PF07786">
    <property type="entry name" value="HGSNAT_cat"/>
    <property type="match status" value="1"/>
</dbReference>
<evidence type="ECO:0000313" key="4">
    <source>
        <dbReference type="Proteomes" id="UP000824118"/>
    </source>
</evidence>
<feature type="transmembrane region" description="Helical" evidence="1">
    <location>
        <begin position="49"/>
        <end position="69"/>
    </location>
</feature>
<evidence type="ECO:0000259" key="2">
    <source>
        <dbReference type="Pfam" id="PF07786"/>
    </source>
</evidence>
<sequence>MENGKKRINLIDAIRGLAVVDMVLFHFVYDIFVIFLEQPRWPYTFPVPLWQRTICITFIFISGFSFCLAKSHMKQAVKLIGTGVLITLFTYFFMPSLVIYYGIIFFLGVAALITAGLHKILKGRFAVWGLLISLVLFVVFYSVSSGTLNLFFTQFQLPESLYSTNWLVFLGFPNEGFYSSDYFGVLPWIFMYFAGYFAYNILKDKISKISIFYLRIPFLEFCGRHSYIIYLVHQPTCFIVAGLAMGKLF</sequence>
<feature type="transmembrane region" description="Helical" evidence="1">
    <location>
        <begin position="12"/>
        <end position="29"/>
    </location>
</feature>
<keyword evidence="1" id="KW-1133">Transmembrane helix</keyword>
<feature type="transmembrane region" description="Helical" evidence="1">
    <location>
        <begin position="182"/>
        <end position="202"/>
    </location>
</feature>
<proteinExistence type="predicted"/>
<organism evidence="3 4">
    <name type="scientific">Candidatus Limousia pullorum</name>
    <dbReference type="NCBI Taxonomy" id="2840860"/>
    <lineage>
        <taxon>Bacteria</taxon>
        <taxon>Bacillati</taxon>
        <taxon>Bacillota</taxon>
        <taxon>Clostridia</taxon>
        <taxon>Eubacteriales</taxon>
        <taxon>Oscillospiraceae</taxon>
        <taxon>Oscillospiraceae incertae sedis</taxon>
        <taxon>Candidatus Limousia</taxon>
    </lineage>
</organism>
<comment type="caution">
    <text evidence="3">The sequence shown here is derived from an EMBL/GenBank/DDBJ whole genome shotgun (WGS) entry which is preliminary data.</text>
</comment>
<dbReference type="EMBL" id="DVNG01000013">
    <property type="protein sequence ID" value="HIU49577.1"/>
    <property type="molecule type" value="Genomic_DNA"/>
</dbReference>
<feature type="transmembrane region" description="Helical" evidence="1">
    <location>
        <begin position="76"/>
        <end position="93"/>
    </location>
</feature>
<feature type="transmembrane region" description="Helical" evidence="1">
    <location>
        <begin position="125"/>
        <end position="143"/>
    </location>
</feature>
<dbReference type="AlphaFoldDB" id="A0A9D1LX48"/>
<keyword evidence="1" id="KW-0812">Transmembrane</keyword>
<reference evidence="3" key="1">
    <citation type="submission" date="2020-10" db="EMBL/GenBank/DDBJ databases">
        <authorList>
            <person name="Gilroy R."/>
        </authorList>
    </citation>
    <scope>NUCLEOTIDE SEQUENCE</scope>
    <source>
        <strain evidence="3">ChiGjej1B1-1684</strain>
    </source>
</reference>
<feature type="domain" description="Heparan-alpha-glucosaminide N-acetyltransferase catalytic" evidence="2">
    <location>
        <begin position="7"/>
        <end position="235"/>
    </location>
</feature>
<protein>
    <submittedName>
        <fullName evidence="3">DUF1624 domain-containing protein</fullName>
    </submittedName>
</protein>
<accession>A0A9D1LX48</accession>
<evidence type="ECO:0000313" key="3">
    <source>
        <dbReference type="EMBL" id="HIU49577.1"/>
    </source>
</evidence>
<gene>
    <name evidence="3" type="ORF">IAD22_00990</name>
</gene>
<reference evidence="3" key="2">
    <citation type="journal article" date="2021" name="PeerJ">
        <title>Extensive microbial diversity within the chicken gut microbiome revealed by metagenomics and culture.</title>
        <authorList>
            <person name="Gilroy R."/>
            <person name="Ravi A."/>
            <person name="Getino M."/>
            <person name="Pursley I."/>
            <person name="Horton D.L."/>
            <person name="Alikhan N.F."/>
            <person name="Baker D."/>
            <person name="Gharbi K."/>
            <person name="Hall N."/>
            <person name="Watson M."/>
            <person name="Adriaenssens E.M."/>
            <person name="Foster-Nyarko E."/>
            <person name="Jarju S."/>
            <person name="Secka A."/>
            <person name="Antonio M."/>
            <person name="Oren A."/>
            <person name="Chaudhuri R.R."/>
            <person name="La Ragione R."/>
            <person name="Hildebrand F."/>
            <person name="Pallen M.J."/>
        </authorList>
    </citation>
    <scope>NUCLEOTIDE SEQUENCE</scope>
    <source>
        <strain evidence="3">ChiGjej1B1-1684</strain>
    </source>
</reference>